<dbReference type="InterPro" id="IPR003352">
    <property type="entry name" value="PTS_EIIC"/>
</dbReference>
<feature type="transmembrane region" description="Helical" evidence="8">
    <location>
        <begin position="328"/>
        <end position="349"/>
    </location>
</feature>
<dbReference type="SMART" id="SM00052">
    <property type="entry name" value="EAL"/>
    <property type="match status" value="1"/>
</dbReference>
<feature type="transmembrane region" description="Helical" evidence="8">
    <location>
        <begin position="294"/>
        <end position="316"/>
    </location>
</feature>
<keyword evidence="2" id="KW-0813">Transport</keyword>
<feature type="domain" description="PTS EIIC type-3" evidence="10">
    <location>
        <begin position="6"/>
        <end position="389"/>
    </location>
</feature>
<dbReference type="PROSITE" id="PS50883">
    <property type="entry name" value="EAL"/>
    <property type="match status" value="1"/>
</dbReference>
<keyword evidence="3" id="KW-1003">Cell membrane</keyword>
<feature type="transmembrane region" description="Helical" evidence="8">
    <location>
        <begin position="259"/>
        <end position="282"/>
    </location>
</feature>
<evidence type="ECO:0000256" key="6">
    <source>
        <dbReference type="ARBA" id="ARBA00022989"/>
    </source>
</evidence>
<evidence type="ECO:0000259" key="9">
    <source>
        <dbReference type="PROSITE" id="PS50883"/>
    </source>
</evidence>
<dbReference type="GO" id="GO:0009401">
    <property type="term" value="P:phosphoenolpyruvate-dependent sugar phosphotransferase system"/>
    <property type="evidence" value="ECO:0007669"/>
    <property type="project" value="InterPro"/>
</dbReference>
<evidence type="ECO:0000313" key="11">
    <source>
        <dbReference type="EMBL" id="SAI30217.1"/>
    </source>
</evidence>
<reference evidence="11 12" key="1">
    <citation type="submission" date="2016-03" db="EMBL/GenBank/DDBJ databases">
        <authorList>
            <consortium name="Pathogen Informatics"/>
        </authorList>
    </citation>
    <scope>NUCLEOTIDE SEQUENCE [LARGE SCALE GENOMIC DNA]</scope>
    <source>
        <strain evidence="11 12">NCTC13364</strain>
    </source>
</reference>
<keyword evidence="7 8" id="KW-0472">Membrane</keyword>
<sequence>MPRPRIVQLNRASLSRLASATTLRVMREGMVWTLPCLLVSALMLLLSYAALRLNLPEAARMLDQAHEQLDATMPFLVAAAIGYMLALRYRLPQLPCAFLCLAYVAVVHSLLAPYPQAAATLTIFIAIITPLANVPLMAWLHRWRWTRLAPADFVDDNVRDTLNIVIPGLISTGLVMVTLSLLLLTPALTDFSIPLELASSAPPYVGGPLIAGVNALLWFFGIHGYHALQPLTQALDEAMRLNAAGALPGPAMNYALNSALLGAFVYIGGAGATLSLVAAILLCSRSNSLRVLALAAIPASLFNVNEILLFGLPVILNPRLLAPFVMTPMVNAAIALAAVQLGWIAIPSVGLPMTAPVVFNAYVSTGGEWSAVALQLGLLALGAAIYAPFVLAQERRRQEPVSIPLRSLDTTFTRLEEESTLYARDPVINARRKEEAQREALSRIRRIDDHEFYLEYQPQVSVETGLCTGCEALLRAKGPGRRDEEGSPIELLQWLDEADLICDLDLWVATQAVRQHHAWQAQGFTLPITINITGGTLASSRHCDRFIAILEQAHGQVSVELTENALVDDTEALRLAFERLHAIGAQIYLDDFGSGYSALGYLHRFDIDAVKIDRSFIVAMDTPRGAKVLAGLLRLCETLDLRIVVEGVETVGQLKALKSSAEIIVQGWYYSRALPAEDVAAYVRDRAEGRVEDR</sequence>
<keyword evidence="6 8" id="KW-1133">Transmembrane helix</keyword>
<feature type="transmembrane region" description="Helical" evidence="8">
    <location>
        <begin position="161"/>
        <end position="184"/>
    </location>
</feature>
<dbReference type="InterPro" id="IPR035919">
    <property type="entry name" value="EAL_sf"/>
</dbReference>
<dbReference type="Proteomes" id="UP000077037">
    <property type="component" value="Unassembled WGS sequence"/>
</dbReference>
<feature type="transmembrane region" description="Helical" evidence="8">
    <location>
        <begin position="204"/>
        <end position="222"/>
    </location>
</feature>
<proteinExistence type="predicted"/>
<keyword evidence="5 8" id="KW-0812">Transmembrane</keyword>
<dbReference type="InterPro" id="IPR001633">
    <property type="entry name" value="EAL_dom"/>
</dbReference>
<feature type="transmembrane region" description="Helical" evidence="8">
    <location>
        <begin position="117"/>
        <end position="140"/>
    </location>
</feature>
<evidence type="ECO:0000256" key="7">
    <source>
        <dbReference type="ARBA" id="ARBA00023136"/>
    </source>
</evidence>
<accession>A0A157P9K1</accession>
<dbReference type="EMBL" id="FKBS01000014">
    <property type="protein sequence ID" value="SAI30217.1"/>
    <property type="molecule type" value="Genomic_DNA"/>
</dbReference>
<evidence type="ECO:0000256" key="2">
    <source>
        <dbReference type="ARBA" id="ARBA00022448"/>
    </source>
</evidence>
<evidence type="ECO:0000313" key="12">
    <source>
        <dbReference type="Proteomes" id="UP000077037"/>
    </source>
</evidence>
<feature type="transmembrane region" description="Helical" evidence="8">
    <location>
        <begin position="94"/>
        <end position="111"/>
    </location>
</feature>
<organism evidence="11 12">
    <name type="scientific">Bordetella ansorpii</name>
    <dbReference type="NCBI Taxonomy" id="288768"/>
    <lineage>
        <taxon>Bacteria</taxon>
        <taxon>Pseudomonadati</taxon>
        <taxon>Pseudomonadota</taxon>
        <taxon>Betaproteobacteria</taxon>
        <taxon>Burkholderiales</taxon>
        <taxon>Alcaligenaceae</taxon>
        <taxon>Bordetella</taxon>
    </lineage>
</organism>
<feature type="transmembrane region" description="Helical" evidence="8">
    <location>
        <begin position="31"/>
        <end position="51"/>
    </location>
</feature>
<dbReference type="InterPro" id="IPR051088">
    <property type="entry name" value="PTS_Sugar-EIIC/EIIB"/>
</dbReference>
<dbReference type="CDD" id="cd01948">
    <property type="entry name" value="EAL"/>
    <property type="match status" value="1"/>
</dbReference>
<name>A0A157P9K1_9BORD</name>
<feature type="transmembrane region" description="Helical" evidence="8">
    <location>
        <begin position="369"/>
        <end position="392"/>
    </location>
</feature>
<keyword evidence="4" id="KW-0762">Sugar transport</keyword>
<feature type="domain" description="EAL" evidence="9">
    <location>
        <begin position="430"/>
        <end position="687"/>
    </location>
</feature>
<dbReference type="AlphaFoldDB" id="A0A157P9K1"/>
<dbReference type="Gene3D" id="3.20.20.450">
    <property type="entry name" value="EAL domain"/>
    <property type="match status" value="1"/>
</dbReference>
<dbReference type="Pfam" id="PF02378">
    <property type="entry name" value="PTS_EIIC"/>
    <property type="match status" value="1"/>
</dbReference>
<evidence type="ECO:0000256" key="1">
    <source>
        <dbReference type="ARBA" id="ARBA00004651"/>
    </source>
</evidence>
<evidence type="ECO:0000259" key="10">
    <source>
        <dbReference type="PROSITE" id="PS51105"/>
    </source>
</evidence>
<gene>
    <name evidence="11" type="primary">yjcC</name>
    <name evidence="11" type="ORF">SAMEA1982600_02402</name>
</gene>
<feature type="transmembrane region" description="Helical" evidence="8">
    <location>
        <begin position="71"/>
        <end position="87"/>
    </location>
</feature>
<dbReference type="RefSeq" id="WP_066412241.1">
    <property type="nucleotide sequence ID" value="NZ_FKBS01000014.1"/>
</dbReference>
<evidence type="ECO:0000256" key="5">
    <source>
        <dbReference type="ARBA" id="ARBA00022692"/>
    </source>
</evidence>
<dbReference type="GO" id="GO:0008982">
    <property type="term" value="F:protein-N(PI)-phosphohistidine-sugar phosphotransferase activity"/>
    <property type="evidence" value="ECO:0007669"/>
    <property type="project" value="InterPro"/>
</dbReference>
<dbReference type="PROSITE" id="PS51105">
    <property type="entry name" value="PTS_EIIC_TYPE_3"/>
    <property type="match status" value="1"/>
</dbReference>
<evidence type="ECO:0000256" key="4">
    <source>
        <dbReference type="ARBA" id="ARBA00022597"/>
    </source>
</evidence>
<evidence type="ECO:0000256" key="8">
    <source>
        <dbReference type="SAM" id="Phobius"/>
    </source>
</evidence>
<protein>
    <submittedName>
        <fullName evidence="11">Signalling protein</fullName>
    </submittedName>
</protein>
<dbReference type="GO" id="GO:0005886">
    <property type="term" value="C:plasma membrane"/>
    <property type="evidence" value="ECO:0007669"/>
    <property type="project" value="UniProtKB-SubCell"/>
</dbReference>
<dbReference type="SUPFAM" id="SSF141868">
    <property type="entry name" value="EAL domain-like"/>
    <property type="match status" value="1"/>
</dbReference>
<evidence type="ECO:0000256" key="3">
    <source>
        <dbReference type="ARBA" id="ARBA00022475"/>
    </source>
</evidence>
<dbReference type="OrthoDB" id="9813903at2"/>
<dbReference type="Pfam" id="PF00563">
    <property type="entry name" value="EAL"/>
    <property type="match status" value="1"/>
</dbReference>
<dbReference type="PANTHER" id="PTHR33989">
    <property type="match status" value="1"/>
</dbReference>
<dbReference type="PANTHER" id="PTHR33989:SF4">
    <property type="entry name" value="PTS SYSTEM N,N'-DIACETYLCHITOBIOSE-SPECIFIC EIIC COMPONENT"/>
    <property type="match status" value="1"/>
</dbReference>
<comment type="subcellular location">
    <subcellularLocation>
        <location evidence="1">Cell membrane</location>
        <topology evidence="1">Multi-pass membrane protein</topology>
    </subcellularLocation>
</comment>
<dbReference type="InterPro" id="IPR004501">
    <property type="entry name" value="PTS_EIIC_3"/>
</dbReference>